<dbReference type="PaxDb" id="8022-A0A060Y1N1"/>
<sequence>MADRRKDELNGYVWHLVHAAPEVAQCDLIYTFFHPLQRDEKPGTVVNTLQSKPAGTQTHTHTHTHTVFFTYCCLHSCTVRFYGCCVWLH</sequence>
<dbReference type="SUPFAM" id="SSF64268">
    <property type="entry name" value="PX domain"/>
    <property type="match status" value="1"/>
</dbReference>
<dbReference type="InterPro" id="IPR036871">
    <property type="entry name" value="PX_dom_sf"/>
</dbReference>
<accession>A0A060Y1N1</accession>
<dbReference type="EMBL" id="FR906112">
    <property type="protein sequence ID" value="CDQ83110.1"/>
    <property type="molecule type" value="Genomic_DNA"/>
</dbReference>
<name>A0A060Y1N1_ONCMY</name>
<dbReference type="STRING" id="8022.A0A060Y1N1"/>
<protein>
    <submittedName>
        <fullName evidence="1">Uncharacterized protein</fullName>
    </submittedName>
</protein>
<dbReference type="GO" id="GO:0035091">
    <property type="term" value="F:phosphatidylinositol binding"/>
    <property type="evidence" value="ECO:0007669"/>
    <property type="project" value="InterPro"/>
</dbReference>
<dbReference type="AlphaFoldDB" id="A0A060Y1N1"/>
<gene>
    <name evidence="1" type="ORF">GSONMT00023161001</name>
</gene>
<evidence type="ECO:0000313" key="1">
    <source>
        <dbReference type="EMBL" id="CDQ83110.1"/>
    </source>
</evidence>
<reference evidence="1" key="2">
    <citation type="submission" date="2014-03" db="EMBL/GenBank/DDBJ databases">
        <authorList>
            <person name="Genoscope - CEA"/>
        </authorList>
    </citation>
    <scope>NUCLEOTIDE SEQUENCE</scope>
</reference>
<dbReference type="Gene3D" id="3.30.1520.10">
    <property type="entry name" value="Phox-like domain"/>
    <property type="match status" value="1"/>
</dbReference>
<evidence type="ECO:0000313" key="2">
    <source>
        <dbReference type="Proteomes" id="UP000193380"/>
    </source>
</evidence>
<proteinExistence type="predicted"/>
<reference evidence="1" key="1">
    <citation type="journal article" date="2014" name="Nat. Commun.">
        <title>The rainbow trout genome provides novel insights into evolution after whole-genome duplication in vertebrates.</title>
        <authorList>
            <person name="Berthelot C."/>
            <person name="Brunet F."/>
            <person name="Chalopin D."/>
            <person name="Juanchich A."/>
            <person name="Bernard M."/>
            <person name="Noel B."/>
            <person name="Bento P."/>
            <person name="Da Silva C."/>
            <person name="Labadie K."/>
            <person name="Alberti A."/>
            <person name="Aury J.M."/>
            <person name="Louis A."/>
            <person name="Dehais P."/>
            <person name="Bardou P."/>
            <person name="Montfort J."/>
            <person name="Klopp C."/>
            <person name="Cabau C."/>
            <person name="Gaspin C."/>
            <person name="Thorgaard G.H."/>
            <person name="Boussaha M."/>
            <person name="Quillet E."/>
            <person name="Guyomard R."/>
            <person name="Galiana D."/>
            <person name="Bobe J."/>
            <person name="Volff J.N."/>
            <person name="Genet C."/>
            <person name="Wincker P."/>
            <person name="Jaillon O."/>
            <person name="Roest Crollius H."/>
            <person name="Guiguen Y."/>
        </authorList>
    </citation>
    <scope>NUCLEOTIDE SEQUENCE [LARGE SCALE GENOMIC DNA]</scope>
</reference>
<organism evidence="1 2">
    <name type="scientific">Oncorhynchus mykiss</name>
    <name type="common">Rainbow trout</name>
    <name type="synonym">Salmo gairdneri</name>
    <dbReference type="NCBI Taxonomy" id="8022"/>
    <lineage>
        <taxon>Eukaryota</taxon>
        <taxon>Metazoa</taxon>
        <taxon>Chordata</taxon>
        <taxon>Craniata</taxon>
        <taxon>Vertebrata</taxon>
        <taxon>Euteleostomi</taxon>
        <taxon>Actinopterygii</taxon>
        <taxon>Neopterygii</taxon>
        <taxon>Teleostei</taxon>
        <taxon>Protacanthopterygii</taxon>
        <taxon>Salmoniformes</taxon>
        <taxon>Salmonidae</taxon>
        <taxon>Salmoninae</taxon>
        <taxon>Oncorhynchus</taxon>
    </lineage>
</organism>
<dbReference type="Proteomes" id="UP000193380">
    <property type="component" value="Unassembled WGS sequence"/>
</dbReference>